<gene>
    <name evidence="2" type="ORF">QN277_025080</name>
</gene>
<dbReference type="PROSITE" id="PS50181">
    <property type="entry name" value="FBOX"/>
    <property type="match status" value="1"/>
</dbReference>
<dbReference type="PANTHER" id="PTHR34145">
    <property type="entry name" value="OS02G0105600 PROTEIN"/>
    <property type="match status" value="1"/>
</dbReference>
<evidence type="ECO:0000313" key="2">
    <source>
        <dbReference type="EMBL" id="KAK4268418.1"/>
    </source>
</evidence>
<dbReference type="InterPro" id="IPR001810">
    <property type="entry name" value="F-box_dom"/>
</dbReference>
<evidence type="ECO:0000259" key="1">
    <source>
        <dbReference type="PROSITE" id="PS50181"/>
    </source>
</evidence>
<dbReference type="SUPFAM" id="SSF52058">
    <property type="entry name" value="L domain-like"/>
    <property type="match status" value="1"/>
</dbReference>
<feature type="domain" description="F-box" evidence="1">
    <location>
        <begin position="17"/>
        <end position="67"/>
    </location>
</feature>
<dbReference type="Proteomes" id="UP001293593">
    <property type="component" value="Unassembled WGS sequence"/>
</dbReference>
<protein>
    <recommendedName>
        <fullName evidence="1">F-box domain-containing protein</fullName>
    </recommendedName>
</protein>
<dbReference type="SUPFAM" id="SSF81383">
    <property type="entry name" value="F-box domain"/>
    <property type="match status" value="1"/>
</dbReference>
<dbReference type="EMBL" id="JAWXYG010000007">
    <property type="protein sequence ID" value="KAK4268418.1"/>
    <property type="molecule type" value="Genomic_DNA"/>
</dbReference>
<sequence>MEATKDCKVTDNRINNNMELEDLPDHLIHKIMHLLPYEEAAKFSVLSKSLYSSWLSFPTLNFNYKSTSAEDISYEYHTFFNIVQKTLQLRGPYIKGSLHNLSIYYYRGRSNGYPKVFDVLLNFAIENKVKELNITEPNITELAAFFLNVNNDSLRPLFSSQFLTVLKFVGVGVPSFDAFIACPKLEELLFKTCDGFQTINVSSSSSLKKVAVECCRGLKGIQILEGKSLHSFMFEGWVFEKNQLCTLDISDCPALRVLKLIGTTTITDRWLNRTVQGLRYLEELNIWYCDRLEKMEFENYNLKKLNLRCWKLKEVVVDVPNLLEFYSDYTERSLLISHLPAKCIVNIALRRPLSISTIFLLKRFVSYFNHVKELSLSCVNVEEIIFPKESLRYNLYPLYDLRHLKLKSVCAISMPSGRTLTRVLKSLFHLVPKPSTITLYRRFTGKARTLKFEYGKKVEKIGDCCNNDPRKCWRHYEVEIEFQGFDEYEREYLKKFFARKLSCYGTYIDS</sequence>
<dbReference type="InterPro" id="IPR032675">
    <property type="entry name" value="LRR_dom_sf"/>
</dbReference>
<accession>A0AAE1MNU2</accession>
<dbReference type="InterPro" id="IPR053772">
    <property type="entry name" value="At1g61320/At1g61330-like"/>
</dbReference>
<dbReference type="InterPro" id="IPR036047">
    <property type="entry name" value="F-box-like_dom_sf"/>
</dbReference>
<proteinExistence type="predicted"/>
<dbReference type="Gene3D" id="3.80.10.10">
    <property type="entry name" value="Ribonuclease Inhibitor"/>
    <property type="match status" value="1"/>
</dbReference>
<keyword evidence="3" id="KW-1185">Reference proteome</keyword>
<evidence type="ECO:0000313" key="3">
    <source>
        <dbReference type="Proteomes" id="UP001293593"/>
    </source>
</evidence>
<organism evidence="2 3">
    <name type="scientific">Acacia crassicarpa</name>
    <name type="common">northern wattle</name>
    <dbReference type="NCBI Taxonomy" id="499986"/>
    <lineage>
        <taxon>Eukaryota</taxon>
        <taxon>Viridiplantae</taxon>
        <taxon>Streptophyta</taxon>
        <taxon>Embryophyta</taxon>
        <taxon>Tracheophyta</taxon>
        <taxon>Spermatophyta</taxon>
        <taxon>Magnoliopsida</taxon>
        <taxon>eudicotyledons</taxon>
        <taxon>Gunneridae</taxon>
        <taxon>Pentapetalae</taxon>
        <taxon>rosids</taxon>
        <taxon>fabids</taxon>
        <taxon>Fabales</taxon>
        <taxon>Fabaceae</taxon>
        <taxon>Caesalpinioideae</taxon>
        <taxon>mimosoid clade</taxon>
        <taxon>Acacieae</taxon>
        <taxon>Acacia</taxon>
    </lineage>
</organism>
<comment type="caution">
    <text evidence="2">The sequence shown here is derived from an EMBL/GenBank/DDBJ whole genome shotgun (WGS) entry which is preliminary data.</text>
</comment>
<dbReference type="Pfam" id="PF00646">
    <property type="entry name" value="F-box"/>
    <property type="match status" value="1"/>
</dbReference>
<name>A0AAE1MNU2_9FABA</name>
<dbReference type="AlphaFoldDB" id="A0AAE1MNU2"/>
<reference evidence="2" key="1">
    <citation type="submission" date="2023-10" db="EMBL/GenBank/DDBJ databases">
        <title>Chromosome-level genome of the transformable northern wattle, Acacia crassicarpa.</title>
        <authorList>
            <person name="Massaro I."/>
            <person name="Sinha N.R."/>
            <person name="Poethig S."/>
            <person name="Leichty A.R."/>
        </authorList>
    </citation>
    <scope>NUCLEOTIDE SEQUENCE</scope>
    <source>
        <strain evidence="2">Acra3RX</strain>
        <tissue evidence="2">Leaf</tissue>
    </source>
</reference>